<protein>
    <submittedName>
        <fullName evidence="1">Uncharacterized protein</fullName>
    </submittedName>
</protein>
<dbReference type="EMBL" id="CM020618">
    <property type="protein sequence ID" value="KAK1859225.1"/>
    <property type="molecule type" value="Genomic_DNA"/>
</dbReference>
<keyword evidence="2" id="KW-1185">Reference proteome</keyword>
<accession>A0ACC3BMU5</accession>
<gene>
    <name evidence="1" type="ORF">I4F81_001822</name>
</gene>
<evidence type="ECO:0000313" key="2">
    <source>
        <dbReference type="Proteomes" id="UP000798662"/>
    </source>
</evidence>
<dbReference type="Proteomes" id="UP000798662">
    <property type="component" value="Chromosome 1"/>
</dbReference>
<comment type="caution">
    <text evidence="1">The sequence shown here is derived from an EMBL/GenBank/DDBJ whole genome shotgun (WGS) entry which is preliminary data.</text>
</comment>
<name>A0ACC3BMU5_PYRYE</name>
<sequence>MAGGVARTAGGAGSTAGGAGSTASGAASTADGAASTAGGAASTAGGAASTAGCAASAAGGAASTAGGAAGTAGGATSTADGAASTVGAASTAASVVIAADVAGAAACTGAEVAAVGAAAGVVGASIGTVTAAGGLVGEAGEVLDQANEAVEMMDVERMTRAKIRIHFVPGLQQAVAGASANSGLCAHISAHNSYVAAVAAHEAVGAIAAAVEGTDAPPTERQRRSSATASARRPTTPRRSKADGVSTTPKRKDFSTADVGEADGVRSGEEEQDRAADAAEDAVVYVAGPAAAPKDVNVVPTARHKTLPRVSKNKTPAGERRPSIQALRSCLTKKTHRELLAHCTNDAVYLPRSSHLSFFREMVMSAAKVNAEEADNLLKSTFEVPAASRNDEPSKKELKPWPGMALNNVHFNLRKSIIKAWSAAVDYDGTKEQALSYLEGRGYLKGPVGRRGFVAAFLAAVAQCSGDLDEHTFPDGPDNVLLNAVLVTQAFVLSKVSLWEAILYWVSV</sequence>
<evidence type="ECO:0000313" key="1">
    <source>
        <dbReference type="EMBL" id="KAK1859225.1"/>
    </source>
</evidence>
<reference evidence="1" key="1">
    <citation type="submission" date="2019-11" db="EMBL/GenBank/DDBJ databases">
        <title>Nori genome reveals adaptations in red seaweeds to the harsh intertidal environment.</title>
        <authorList>
            <person name="Wang D."/>
            <person name="Mao Y."/>
        </authorList>
    </citation>
    <scope>NUCLEOTIDE SEQUENCE</scope>
    <source>
        <tissue evidence="1">Gametophyte</tissue>
    </source>
</reference>
<organism evidence="1 2">
    <name type="scientific">Pyropia yezoensis</name>
    <name type="common">Susabi-nori</name>
    <name type="synonym">Porphyra yezoensis</name>
    <dbReference type="NCBI Taxonomy" id="2788"/>
    <lineage>
        <taxon>Eukaryota</taxon>
        <taxon>Rhodophyta</taxon>
        <taxon>Bangiophyceae</taxon>
        <taxon>Bangiales</taxon>
        <taxon>Bangiaceae</taxon>
        <taxon>Pyropia</taxon>
    </lineage>
</organism>
<proteinExistence type="predicted"/>